<dbReference type="InterPro" id="IPR051156">
    <property type="entry name" value="Mito/Outer_Membr_Metalloprot"/>
</dbReference>
<evidence type="ECO:0000313" key="9">
    <source>
        <dbReference type="Proteomes" id="UP001324427"/>
    </source>
</evidence>
<keyword evidence="2" id="KW-0479">Metal-binding</keyword>
<evidence type="ECO:0000313" key="8">
    <source>
        <dbReference type="EMBL" id="KAK4546546.1"/>
    </source>
</evidence>
<dbReference type="Gene3D" id="3.30.2010.10">
    <property type="entry name" value="Metalloproteases ('zincins'), catalytic domain"/>
    <property type="match status" value="1"/>
</dbReference>
<sequence>MFALHLFQPAAAGLRTFTTASSRSPVLFRQTYRKSSGALCQHVAARGWQQRAFAQSTRKSQYRRQVFNYQTFLATLALLKRWAARPTFYYEVGGLTAACGAFYVANLEPVPISGRYRFRVVPYSWEASEGRQMYAQTMEEYGSKIMPASSREHRLVQRVLDRLVPHSGLQDEEWEIHVIDDPMKNAFVIPGGKVFVFRGIMDIAEGEDGMAAVLGHEIAHNIAHHAAERMSGSYILVNLAMVASIPLGLDPSFGSVAVNLAFTLPGSRQQEAEADYIGLLMMSESCYDPTAAMRLWAAMEEQDEGAPPQFLSTHPSNHNRLEKIREWLPEAEDKRAQSGCASTIGYADDFRRQVGGLSRF</sequence>
<keyword evidence="4 6" id="KW-0862">Zinc</keyword>
<gene>
    <name evidence="8" type="ORF">LTR36_001763</name>
</gene>
<dbReference type="InterPro" id="IPR001915">
    <property type="entry name" value="Peptidase_M48"/>
</dbReference>
<dbReference type="Proteomes" id="UP001324427">
    <property type="component" value="Unassembled WGS sequence"/>
</dbReference>
<reference evidence="8 9" key="1">
    <citation type="submission" date="2021-11" db="EMBL/GenBank/DDBJ databases">
        <title>Black yeast isolated from Biological Soil Crust.</title>
        <authorList>
            <person name="Kurbessoian T."/>
        </authorList>
    </citation>
    <scope>NUCLEOTIDE SEQUENCE [LARGE SCALE GENOMIC DNA]</scope>
    <source>
        <strain evidence="8 9">CCFEE 5522</strain>
    </source>
</reference>
<organism evidence="8 9">
    <name type="scientific">Oleoguttula mirabilis</name>
    <dbReference type="NCBI Taxonomy" id="1507867"/>
    <lineage>
        <taxon>Eukaryota</taxon>
        <taxon>Fungi</taxon>
        <taxon>Dikarya</taxon>
        <taxon>Ascomycota</taxon>
        <taxon>Pezizomycotina</taxon>
        <taxon>Dothideomycetes</taxon>
        <taxon>Dothideomycetidae</taxon>
        <taxon>Mycosphaerellales</taxon>
        <taxon>Teratosphaeriaceae</taxon>
        <taxon>Oleoguttula</taxon>
    </lineage>
</organism>
<evidence type="ECO:0000256" key="4">
    <source>
        <dbReference type="ARBA" id="ARBA00022833"/>
    </source>
</evidence>
<dbReference type="GO" id="GO:0006515">
    <property type="term" value="P:protein quality control for misfolded or incompletely synthesized proteins"/>
    <property type="evidence" value="ECO:0007669"/>
    <property type="project" value="TreeGrafter"/>
</dbReference>
<evidence type="ECO:0000256" key="3">
    <source>
        <dbReference type="ARBA" id="ARBA00022801"/>
    </source>
</evidence>
<name>A0AAV9JMI2_9PEZI</name>
<keyword evidence="5 6" id="KW-0482">Metalloprotease</keyword>
<evidence type="ECO:0000256" key="1">
    <source>
        <dbReference type="ARBA" id="ARBA00022670"/>
    </source>
</evidence>
<dbReference type="GO" id="GO:0005743">
    <property type="term" value="C:mitochondrial inner membrane"/>
    <property type="evidence" value="ECO:0007669"/>
    <property type="project" value="TreeGrafter"/>
</dbReference>
<proteinExistence type="inferred from homology"/>
<keyword evidence="9" id="KW-1185">Reference proteome</keyword>
<comment type="cofactor">
    <cofactor evidence="6">
        <name>Zn(2+)</name>
        <dbReference type="ChEBI" id="CHEBI:29105"/>
    </cofactor>
    <text evidence="6">Binds 1 zinc ion per subunit.</text>
</comment>
<dbReference type="PANTHER" id="PTHR22726:SF1">
    <property type="entry name" value="METALLOENDOPEPTIDASE OMA1, MITOCHONDRIAL"/>
    <property type="match status" value="1"/>
</dbReference>
<dbReference type="GO" id="GO:0034982">
    <property type="term" value="P:mitochondrial protein processing"/>
    <property type="evidence" value="ECO:0007669"/>
    <property type="project" value="TreeGrafter"/>
</dbReference>
<dbReference type="PANTHER" id="PTHR22726">
    <property type="entry name" value="METALLOENDOPEPTIDASE OMA1"/>
    <property type="match status" value="1"/>
</dbReference>
<evidence type="ECO:0000256" key="6">
    <source>
        <dbReference type="RuleBase" id="RU003983"/>
    </source>
</evidence>
<keyword evidence="1 6" id="KW-0645">Protease</keyword>
<evidence type="ECO:0000256" key="2">
    <source>
        <dbReference type="ARBA" id="ARBA00022723"/>
    </source>
</evidence>
<protein>
    <recommendedName>
        <fullName evidence="7">Peptidase M48 domain-containing protein</fullName>
    </recommendedName>
</protein>
<comment type="caution">
    <text evidence="8">The sequence shown here is derived from an EMBL/GenBank/DDBJ whole genome shotgun (WGS) entry which is preliminary data.</text>
</comment>
<accession>A0AAV9JMI2</accession>
<dbReference type="GO" id="GO:0004222">
    <property type="term" value="F:metalloendopeptidase activity"/>
    <property type="evidence" value="ECO:0007669"/>
    <property type="project" value="InterPro"/>
</dbReference>
<feature type="domain" description="Peptidase M48" evidence="7">
    <location>
        <begin position="152"/>
        <end position="327"/>
    </location>
</feature>
<dbReference type="Pfam" id="PF01435">
    <property type="entry name" value="Peptidase_M48"/>
    <property type="match status" value="1"/>
</dbReference>
<keyword evidence="3 6" id="KW-0378">Hydrolase</keyword>
<evidence type="ECO:0000256" key="5">
    <source>
        <dbReference type="ARBA" id="ARBA00023049"/>
    </source>
</evidence>
<dbReference type="AlphaFoldDB" id="A0AAV9JMI2"/>
<dbReference type="EMBL" id="JAVFHQ010000014">
    <property type="protein sequence ID" value="KAK4546546.1"/>
    <property type="molecule type" value="Genomic_DNA"/>
</dbReference>
<evidence type="ECO:0000259" key="7">
    <source>
        <dbReference type="Pfam" id="PF01435"/>
    </source>
</evidence>
<comment type="similarity">
    <text evidence="6">Belongs to the peptidase M48 family.</text>
</comment>
<dbReference type="CDD" id="cd07331">
    <property type="entry name" value="M48C_Oma1_like"/>
    <property type="match status" value="1"/>
</dbReference>
<dbReference type="GO" id="GO:0046872">
    <property type="term" value="F:metal ion binding"/>
    <property type="evidence" value="ECO:0007669"/>
    <property type="project" value="UniProtKB-KW"/>
</dbReference>